<evidence type="ECO:0000256" key="10">
    <source>
        <dbReference type="ARBA" id="ARBA00047838"/>
    </source>
</evidence>
<dbReference type="InterPro" id="IPR010139">
    <property type="entry name" value="Imidazole-glycPsynth_HisH"/>
</dbReference>
<dbReference type="FunFam" id="3.40.50.880:FF:000023">
    <property type="entry name" value="Imidazole glycerol phosphate synthase subunit HisH"/>
    <property type="match status" value="1"/>
</dbReference>
<comment type="function">
    <text evidence="12">IGPS catalyzes the conversion of PRFAR and glutamine to IGP, AICAR and glutamate. The HisH subunit catalyzes the hydrolysis of glutamine to glutamate and ammonia as part of the synthesis of IGP and AICAR. The resulting ammonia molecule is channeled to the active site of HisF.</text>
</comment>
<evidence type="ECO:0000313" key="15">
    <source>
        <dbReference type="EMBL" id="PVZ70320.1"/>
    </source>
</evidence>
<dbReference type="EMBL" id="QDDL01000002">
    <property type="protein sequence ID" value="PVZ70320.1"/>
    <property type="molecule type" value="Genomic_DNA"/>
</dbReference>
<dbReference type="GO" id="GO:0005737">
    <property type="term" value="C:cytoplasm"/>
    <property type="evidence" value="ECO:0007669"/>
    <property type="project" value="UniProtKB-SubCell"/>
</dbReference>
<proteinExistence type="inferred from homology"/>
<sequence length="219" mass="24720">MKLIAVIDYGMGNLHSVAKAVEHVAEHARVEITRDANTILEADRVILPGVGAIRDCMGELCRLGLNQTVYKAIEQGQPLLGICVGMQILLSHSEENGGVDCLNQLHGKVKRFDEHMKNSQEQQLKVPHMGWNQVQQIQREDEVHPLWHNIEDQSRFYFVHSYYAEMENPADVIGRCDYGIGFDAVLARKNLAAVQFHPEKSHDAGLQLLKNFLQWDGQA</sequence>
<protein>
    <recommendedName>
        <fullName evidence="12">Imidazole glycerol phosphate synthase subunit HisH</fullName>
        <ecNumber evidence="12">4.3.2.10</ecNumber>
    </recommendedName>
    <alternativeName>
        <fullName evidence="12">IGP synthase glutaminase subunit</fullName>
        <ecNumber evidence="12">3.5.1.2</ecNumber>
    </alternativeName>
    <alternativeName>
        <fullName evidence="12">IGP synthase subunit HisH</fullName>
    </alternativeName>
    <alternativeName>
        <fullName evidence="12">ImGP synthase subunit HisH</fullName>
        <shortName evidence="12">IGPS subunit HisH</shortName>
    </alternativeName>
</protein>
<dbReference type="PIRSF" id="PIRSF000495">
    <property type="entry name" value="Amidotransf_hisH"/>
    <property type="match status" value="1"/>
</dbReference>
<dbReference type="SUPFAM" id="SSF52317">
    <property type="entry name" value="Class I glutamine amidotransferase-like"/>
    <property type="match status" value="1"/>
</dbReference>
<dbReference type="InterPro" id="IPR017926">
    <property type="entry name" value="GATASE"/>
</dbReference>
<comment type="pathway">
    <text evidence="2 12">Amino-acid biosynthesis; L-histidine biosynthesis; L-histidine from 5-phospho-alpha-D-ribose 1-diphosphate: step 5/9.</text>
</comment>
<keyword evidence="4 12" id="KW-0963">Cytoplasm</keyword>
<dbReference type="NCBIfam" id="TIGR01855">
    <property type="entry name" value="IMP_synth_hisH"/>
    <property type="match status" value="1"/>
</dbReference>
<dbReference type="PROSITE" id="PS51273">
    <property type="entry name" value="GATASE_TYPE_1"/>
    <property type="match status" value="1"/>
</dbReference>
<keyword evidence="6 12" id="KW-0378">Hydrolase</keyword>
<name>A0A2V1GWC9_9GAMM</name>
<evidence type="ECO:0000256" key="6">
    <source>
        <dbReference type="ARBA" id="ARBA00022801"/>
    </source>
</evidence>
<dbReference type="HAMAP" id="MF_00278">
    <property type="entry name" value="HisH"/>
    <property type="match status" value="1"/>
</dbReference>
<evidence type="ECO:0000256" key="8">
    <source>
        <dbReference type="ARBA" id="ARBA00023102"/>
    </source>
</evidence>
<dbReference type="PANTHER" id="PTHR42701:SF2">
    <property type="entry name" value="IMIDAZOLE GLYCEROL PHOSPHATE SYNTHASE SUBUNIT HISH 1"/>
    <property type="match status" value="1"/>
</dbReference>
<feature type="active site" description="Nucleophile" evidence="12 13">
    <location>
        <position position="83"/>
    </location>
</feature>
<evidence type="ECO:0000256" key="3">
    <source>
        <dbReference type="ARBA" id="ARBA00011152"/>
    </source>
</evidence>
<dbReference type="GO" id="GO:0000105">
    <property type="term" value="P:L-histidine biosynthetic process"/>
    <property type="evidence" value="ECO:0007669"/>
    <property type="project" value="UniProtKB-UniRule"/>
</dbReference>
<evidence type="ECO:0000256" key="7">
    <source>
        <dbReference type="ARBA" id="ARBA00022962"/>
    </source>
</evidence>
<dbReference type="RefSeq" id="WP_116686393.1">
    <property type="nucleotide sequence ID" value="NZ_CAWNYD010000002.1"/>
</dbReference>
<evidence type="ECO:0000256" key="2">
    <source>
        <dbReference type="ARBA" id="ARBA00005091"/>
    </source>
</evidence>
<dbReference type="InterPro" id="IPR029062">
    <property type="entry name" value="Class_I_gatase-like"/>
</dbReference>
<evidence type="ECO:0000256" key="1">
    <source>
        <dbReference type="ARBA" id="ARBA00004496"/>
    </source>
</evidence>
<dbReference type="GO" id="GO:0004359">
    <property type="term" value="F:glutaminase activity"/>
    <property type="evidence" value="ECO:0007669"/>
    <property type="project" value="UniProtKB-EC"/>
</dbReference>
<feature type="domain" description="Glutamine amidotransferase" evidence="14">
    <location>
        <begin position="6"/>
        <end position="213"/>
    </location>
</feature>
<feature type="active site" evidence="12 13">
    <location>
        <position position="197"/>
    </location>
</feature>
<comment type="catalytic activity">
    <reaction evidence="11 12">
        <text>L-glutamine + H2O = L-glutamate + NH4(+)</text>
        <dbReference type="Rhea" id="RHEA:15889"/>
        <dbReference type="ChEBI" id="CHEBI:15377"/>
        <dbReference type="ChEBI" id="CHEBI:28938"/>
        <dbReference type="ChEBI" id="CHEBI:29985"/>
        <dbReference type="ChEBI" id="CHEBI:58359"/>
        <dbReference type="EC" id="3.5.1.2"/>
    </reaction>
</comment>
<evidence type="ECO:0000256" key="4">
    <source>
        <dbReference type="ARBA" id="ARBA00022490"/>
    </source>
</evidence>
<dbReference type="OrthoDB" id="9807137at2"/>
<gene>
    <name evidence="12" type="primary">hisH</name>
    <name evidence="15" type="ORF">DC094_06915</name>
</gene>
<evidence type="ECO:0000259" key="14">
    <source>
        <dbReference type="Pfam" id="PF00117"/>
    </source>
</evidence>
<dbReference type="GO" id="GO:0016829">
    <property type="term" value="F:lyase activity"/>
    <property type="evidence" value="ECO:0007669"/>
    <property type="project" value="UniProtKB-KW"/>
</dbReference>
<comment type="catalytic activity">
    <reaction evidence="10 12">
        <text>5-[(5-phospho-1-deoxy-D-ribulos-1-ylimino)methylamino]-1-(5-phospho-beta-D-ribosyl)imidazole-4-carboxamide + L-glutamine = D-erythro-1-(imidazol-4-yl)glycerol 3-phosphate + 5-amino-1-(5-phospho-beta-D-ribosyl)imidazole-4-carboxamide + L-glutamate + H(+)</text>
        <dbReference type="Rhea" id="RHEA:24793"/>
        <dbReference type="ChEBI" id="CHEBI:15378"/>
        <dbReference type="ChEBI" id="CHEBI:29985"/>
        <dbReference type="ChEBI" id="CHEBI:58278"/>
        <dbReference type="ChEBI" id="CHEBI:58359"/>
        <dbReference type="ChEBI" id="CHEBI:58475"/>
        <dbReference type="ChEBI" id="CHEBI:58525"/>
        <dbReference type="EC" id="4.3.2.10"/>
    </reaction>
</comment>
<evidence type="ECO:0000256" key="9">
    <source>
        <dbReference type="ARBA" id="ARBA00023239"/>
    </source>
</evidence>
<keyword evidence="8 12" id="KW-0368">Histidine biosynthesis</keyword>
<keyword evidence="5 12" id="KW-0028">Amino-acid biosynthesis</keyword>
<evidence type="ECO:0000256" key="13">
    <source>
        <dbReference type="PIRSR" id="PIRSR000495-1"/>
    </source>
</evidence>
<dbReference type="PANTHER" id="PTHR42701">
    <property type="entry name" value="IMIDAZOLE GLYCEROL PHOSPHATE SYNTHASE SUBUNIT HISH"/>
    <property type="match status" value="1"/>
</dbReference>
<organism evidence="15 16">
    <name type="scientific">Pelagibaculum spongiae</name>
    <dbReference type="NCBI Taxonomy" id="2080658"/>
    <lineage>
        <taxon>Bacteria</taxon>
        <taxon>Pseudomonadati</taxon>
        <taxon>Pseudomonadota</taxon>
        <taxon>Gammaproteobacteria</taxon>
        <taxon>Oceanospirillales</taxon>
        <taxon>Pelagibaculum</taxon>
    </lineage>
</organism>
<comment type="subunit">
    <text evidence="3 12">Heterodimer of HisH and HisF.</text>
</comment>
<comment type="subcellular location">
    <subcellularLocation>
        <location evidence="1 12">Cytoplasm</location>
    </subcellularLocation>
</comment>
<evidence type="ECO:0000256" key="11">
    <source>
        <dbReference type="ARBA" id="ARBA00049534"/>
    </source>
</evidence>
<dbReference type="EC" id="3.5.1.2" evidence="12"/>
<dbReference type="Gene3D" id="3.40.50.880">
    <property type="match status" value="1"/>
</dbReference>
<dbReference type="Pfam" id="PF00117">
    <property type="entry name" value="GATase"/>
    <property type="match status" value="1"/>
</dbReference>
<dbReference type="AlphaFoldDB" id="A0A2V1GWC9"/>
<keyword evidence="16" id="KW-1185">Reference proteome</keyword>
<keyword evidence="9 12" id="KW-0456">Lyase</keyword>
<dbReference type="CDD" id="cd01748">
    <property type="entry name" value="GATase1_IGP_Synthase"/>
    <property type="match status" value="1"/>
</dbReference>
<dbReference type="EC" id="4.3.2.10" evidence="12"/>
<dbReference type="UniPathway" id="UPA00031">
    <property type="reaction ID" value="UER00010"/>
</dbReference>
<comment type="caution">
    <text evidence="15">The sequence shown here is derived from an EMBL/GenBank/DDBJ whole genome shotgun (WGS) entry which is preliminary data.</text>
</comment>
<evidence type="ECO:0000256" key="12">
    <source>
        <dbReference type="HAMAP-Rule" id="MF_00278"/>
    </source>
</evidence>
<accession>A0A2V1GWC9</accession>
<keyword evidence="7 12" id="KW-0315">Glutamine amidotransferase</keyword>
<feature type="active site" evidence="12 13">
    <location>
        <position position="199"/>
    </location>
</feature>
<evidence type="ECO:0000256" key="5">
    <source>
        <dbReference type="ARBA" id="ARBA00022605"/>
    </source>
</evidence>
<reference evidence="15 16" key="1">
    <citation type="submission" date="2018-04" db="EMBL/GenBank/DDBJ databases">
        <title>Thalassorhabdus spongiae gen. nov., sp. nov., isolated from a marine sponge in South-West Iceland.</title>
        <authorList>
            <person name="Knobloch S."/>
            <person name="Daussin A."/>
            <person name="Johannsson R."/>
            <person name="Marteinsson V.T."/>
        </authorList>
    </citation>
    <scope>NUCLEOTIDE SEQUENCE [LARGE SCALE GENOMIC DNA]</scope>
    <source>
        <strain evidence="15 16">Hp12</strain>
    </source>
</reference>
<dbReference type="GO" id="GO:0000107">
    <property type="term" value="F:imidazoleglycerol-phosphate synthase activity"/>
    <property type="evidence" value="ECO:0007669"/>
    <property type="project" value="UniProtKB-UniRule"/>
</dbReference>
<dbReference type="Proteomes" id="UP000244906">
    <property type="component" value="Unassembled WGS sequence"/>
</dbReference>
<evidence type="ECO:0000313" key="16">
    <source>
        <dbReference type="Proteomes" id="UP000244906"/>
    </source>
</evidence>